<feature type="compositionally biased region" description="Acidic residues" evidence="7">
    <location>
        <begin position="511"/>
        <end position="522"/>
    </location>
</feature>
<feature type="transmembrane region" description="Helical" evidence="8">
    <location>
        <begin position="203"/>
        <end position="222"/>
    </location>
</feature>
<feature type="transmembrane region" description="Helical" evidence="8">
    <location>
        <begin position="54"/>
        <end position="71"/>
    </location>
</feature>
<dbReference type="EMBL" id="VFML01000001">
    <property type="protein sequence ID" value="TQJ05257.1"/>
    <property type="molecule type" value="Genomic_DNA"/>
</dbReference>
<evidence type="ECO:0000313" key="10">
    <source>
        <dbReference type="EMBL" id="TQJ05257.1"/>
    </source>
</evidence>
<evidence type="ECO:0000256" key="3">
    <source>
        <dbReference type="ARBA" id="ARBA00022475"/>
    </source>
</evidence>
<feature type="compositionally biased region" description="Low complexity" evidence="7">
    <location>
        <begin position="523"/>
        <end position="537"/>
    </location>
</feature>
<dbReference type="AlphaFoldDB" id="A0A542DQB6"/>
<dbReference type="PANTHER" id="PTHR42718:SF47">
    <property type="entry name" value="METHYL VIOLOGEN RESISTANCE PROTEIN SMVA"/>
    <property type="match status" value="1"/>
</dbReference>
<keyword evidence="2" id="KW-0813">Transport</keyword>
<protein>
    <submittedName>
        <fullName evidence="10">DHA2 family multidrug resistance protein-like MFS transporter</fullName>
    </submittedName>
</protein>
<evidence type="ECO:0000256" key="7">
    <source>
        <dbReference type="SAM" id="MobiDB-lite"/>
    </source>
</evidence>
<feature type="transmembrane region" description="Helical" evidence="8">
    <location>
        <begin position="407"/>
        <end position="426"/>
    </location>
</feature>
<dbReference type="CDD" id="cd17321">
    <property type="entry name" value="MFS_MMR_MDR_like"/>
    <property type="match status" value="1"/>
</dbReference>
<evidence type="ECO:0000256" key="4">
    <source>
        <dbReference type="ARBA" id="ARBA00022692"/>
    </source>
</evidence>
<dbReference type="Gene3D" id="1.20.1250.20">
    <property type="entry name" value="MFS general substrate transporter like domains"/>
    <property type="match status" value="1"/>
</dbReference>
<sequence>MTIEEAPPRAGRREWAGLAALALATLMITFDMFVLLLALPEITADLRPSTVEQLWILDIYGFLVGGFLITMGTLGDRIGRRKLLMIGAASFAVASLLCAFAPTAELLIVGRALLGIAGSTLAPSTLALITNMFQDPKQRGVAIGIWAGGFTLGSILGPVVGGVMLAQFWWGSVFLLAVPVMVLLLVVCPLLVPEFRNPDAGKLDLTSALLSVLAIVAFIYGLKEVTRHGWQVLPIIVGVAGIVLALVFVRRQLHLTDPFMDLRLFDNRSFSTMLVGLVLYALIGGSSMYYITQFLQSVSGMTPLMAAFCLLPGMVVATISATVAPLLGQRIRPAYLISGGIAGIIIPFAMFSQLGTDSSPTTLIVGFAIMGLCEGPLLSLGTNLVVGSAPPEKAGSSASMTQVANEAGSSLGVAVMGSVGAAVYVAQLDDTAPAGLSGDAVEAARENVASALTVASDLPPQLGDQLATAAKDAFASGMNVFAIVCMAILVVAAVVIAALLKHVPPTGAEEAGTDDTGADDTGEASAPADPSASSTDQADARPAN</sequence>
<dbReference type="InterPro" id="IPR011701">
    <property type="entry name" value="MFS"/>
</dbReference>
<feature type="transmembrane region" description="Helical" evidence="8">
    <location>
        <begin position="108"/>
        <end position="129"/>
    </location>
</feature>
<dbReference type="Pfam" id="PF07690">
    <property type="entry name" value="MFS_1"/>
    <property type="match status" value="1"/>
</dbReference>
<dbReference type="PROSITE" id="PS50850">
    <property type="entry name" value="MFS"/>
    <property type="match status" value="1"/>
</dbReference>
<dbReference type="Proteomes" id="UP000320876">
    <property type="component" value="Unassembled WGS sequence"/>
</dbReference>
<accession>A0A542DQB6</accession>
<evidence type="ECO:0000256" key="6">
    <source>
        <dbReference type="ARBA" id="ARBA00023136"/>
    </source>
</evidence>
<evidence type="ECO:0000256" key="5">
    <source>
        <dbReference type="ARBA" id="ARBA00022989"/>
    </source>
</evidence>
<comment type="caution">
    <text evidence="10">The sequence shown here is derived from an EMBL/GenBank/DDBJ whole genome shotgun (WGS) entry which is preliminary data.</text>
</comment>
<keyword evidence="11" id="KW-1185">Reference proteome</keyword>
<evidence type="ECO:0000313" key="11">
    <source>
        <dbReference type="Proteomes" id="UP000320876"/>
    </source>
</evidence>
<keyword evidence="4 8" id="KW-0812">Transmembrane</keyword>
<evidence type="ECO:0000259" key="9">
    <source>
        <dbReference type="PROSITE" id="PS50850"/>
    </source>
</evidence>
<keyword evidence="5 8" id="KW-1133">Transmembrane helix</keyword>
<reference evidence="10 11" key="1">
    <citation type="submission" date="2019-06" db="EMBL/GenBank/DDBJ databases">
        <title>Sequencing the genomes of 1000 actinobacteria strains.</title>
        <authorList>
            <person name="Klenk H.-P."/>
        </authorList>
    </citation>
    <scope>NUCLEOTIDE SEQUENCE [LARGE SCALE GENOMIC DNA]</scope>
    <source>
        <strain evidence="10 11">DSM 45679</strain>
    </source>
</reference>
<name>A0A542DQB6_AMYCI</name>
<evidence type="ECO:0000256" key="2">
    <source>
        <dbReference type="ARBA" id="ARBA00022448"/>
    </source>
</evidence>
<evidence type="ECO:0000256" key="1">
    <source>
        <dbReference type="ARBA" id="ARBA00004651"/>
    </source>
</evidence>
<dbReference type="GO" id="GO:0022857">
    <property type="term" value="F:transmembrane transporter activity"/>
    <property type="evidence" value="ECO:0007669"/>
    <property type="project" value="InterPro"/>
</dbReference>
<dbReference type="SUPFAM" id="SSF103473">
    <property type="entry name" value="MFS general substrate transporter"/>
    <property type="match status" value="1"/>
</dbReference>
<dbReference type="GO" id="GO:0005886">
    <property type="term" value="C:plasma membrane"/>
    <property type="evidence" value="ECO:0007669"/>
    <property type="project" value="UniProtKB-SubCell"/>
</dbReference>
<organism evidence="10 11">
    <name type="scientific">Amycolatopsis cihanbeyliensis</name>
    <dbReference type="NCBI Taxonomy" id="1128664"/>
    <lineage>
        <taxon>Bacteria</taxon>
        <taxon>Bacillati</taxon>
        <taxon>Actinomycetota</taxon>
        <taxon>Actinomycetes</taxon>
        <taxon>Pseudonocardiales</taxon>
        <taxon>Pseudonocardiaceae</taxon>
        <taxon>Amycolatopsis</taxon>
    </lineage>
</organism>
<feature type="domain" description="Major facilitator superfamily (MFS) profile" evidence="9">
    <location>
        <begin position="17"/>
        <end position="504"/>
    </location>
</feature>
<feature type="transmembrane region" description="Helical" evidence="8">
    <location>
        <begin position="480"/>
        <end position="500"/>
    </location>
</feature>
<feature type="region of interest" description="Disordered" evidence="7">
    <location>
        <begin position="506"/>
        <end position="544"/>
    </location>
</feature>
<gene>
    <name evidence="10" type="ORF">FB471_5085</name>
</gene>
<feature type="transmembrane region" description="Helical" evidence="8">
    <location>
        <begin position="304"/>
        <end position="327"/>
    </location>
</feature>
<feature type="transmembrane region" description="Helical" evidence="8">
    <location>
        <begin position="15"/>
        <end position="39"/>
    </location>
</feature>
<feature type="transmembrane region" description="Helical" evidence="8">
    <location>
        <begin position="363"/>
        <end position="386"/>
    </location>
</feature>
<feature type="transmembrane region" description="Helical" evidence="8">
    <location>
        <begin position="228"/>
        <end position="249"/>
    </location>
</feature>
<dbReference type="Gene3D" id="1.20.1720.10">
    <property type="entry name" value="Multidrug resistance protein D"/>
    <property type="match status" value="1"/>
</dbReference>
<keyword evidence="3" id="KW-1003">Cell membrane</keyword>
<feature type="transmembrane region" description="Helical" evidence="8">
    <location>
        <begin position="83"/>
        <end position="102"/>
    </location>
</feature>
<feature type="transmembrane region" description="Helical" evidence="8">
    <location>
        <begin position="334"/>
        <end position="351"/>
    </location>
</feature>
<comment type="subcellular location">
    <subcellularLocation>
        <location evidence="1">Cell membrane</location>
        <topology evidence="1">Multi-pass membrane protein</topology>
    </subcellularLocation>
</comment>
<keyword evidence="6 8" id="KW-0472">Membrane</keyword>
<dbReference type="InterPro" id="IPR036259">
    <property type="entry name" value="MFS_trans_sf"/>
</dbReference>
<proteinExistence type="predicted"/>
<feature type="transmembrane region" description="Helical" evidence="8">
    <location>
        <begin position="169"/>
        <end position="191"/>
    </location>
</feature>
<feature type="transmembrane region" description="Helical" evidence="8">
    <location>
        <begin position="270"/>
        <end position="292"/>
    </location>
</feature>
<feature type="transmembrane region" description="Helical" evidence="8">
    <location>
        <begin position="141"/>
        <end position="163"/>
    </location>
</feature>
<evidence type="ECO:0000256" key="8">
    <source>
        <dbReference type="SAM" id="Phobius"/>
    </source>
</evidence>
<dbReference type="InterPro" id="IPR020846">
    <property type="entry name" value="MFS_dom"/>
</dbReference>
<dbReference type="PANTHER" id="PTHR42718">
    <property type="entry name" value="MAJOR FACILITATOR SUPERFAMILY MULTIDRUG TRANSPORTER MFSC"/>
    <property type="match status" value="1"/>
</dbReference>